<comment type="caution">
    <text evidence="3">The sequence shown here is derived from an EMBL/GenBank/DDBJ whole genome shotgun (WGS) entry which is preliminary data.</text>
</comment>
<protein>
    <submittedName>
        <fullName evidence="3">Diguanylate cyclase domain-containing protein</fullName>
        <ecNumber evidence="3">2.7.7.65</ecNumber>
    </submittedName>
</protein>
<feature type="transmembrane region" description="Helical" evidence="1">
    <location>
        <begin position="156"/>
        <end position="175"/>
    </location>
</feature>
<dbReference type="EMBL" id="JBHMDM010000004">
    <property type="protein sequence ID" value="MFB9377103.1"/>
    <property type="molecule type" value="Genomic_DNA"/>
</dbReference>
<feature type="domain" description="GGDEF" evidence="2">
    <location>
        <begin position="220"/>
        <end position="347"/>
    </location>
</feature>
<keyword evidence="3" id="KW-0808">Transferase</keyword>
<dbReference type="PROSITE" id="PS50887">
    <property type="entry name" value="GGDEF"/>
    <property type="match status" value="1"/>
</dbReference>
<evidence type="ECO:0000256" key="1">
    <source>
        <dbReference type="SAM" id="Phobius"/>
    </source>
</evidence>
<dbReference type="PANTHER" id="PTHR45138:SF9">
    <property type="entry name" value="DIGUANYLATE CYCLASE DGCM-RELATED"/>
    <property type="match status" value="1"/>
</dbReference>
<dbReference type="NCBIfam" id="TIGR00254">
    <property type="entry name" value="GGDEF"/>
    <property type="match status" value="1"/>
</dbReference>
<dbReference type="InterPro" id="IPR000160">
    <property type="entry name" value="GGDEF_dom"/>
</dbReference>
<evidence type="ECO:0000259" key="2">
    <source>
        <dbReference type="PROSITE" id="PS50887"/>
    </source>
</evidence>
<dbReference type="PANTHER" id="PTHR45138">
    <property type="entry name" value="REGULATORY COMPONENTS OF SENSORY TRANSDUCTION SYSTEM"/>
    <property type="match status" value="1"/>
</dbReference>
<dbReference type="InterPro" id="IPR029787">
    <property type="entry name" value="Nucleotide_cyclase"/>
</dbReference>
<dbReference type="Proteomes" id="UP001589748">
    <property type="component" value="Unassembled WGS sequence"/>
</dbReference>
<keyword evidence="1" id="KW-1133">Transmembrane helix</keyword>
<name>A0ABV5LSP2_9ACTN</name>
<feature type="transmembrane region" description="Helical" evidence="1">
    <location>
        <begin position="55"/>
        <end position="71"/>
    </location>
</feature>
<organism evidence="3 4">
    <name type="scientific">Kineococcus gynurae</name>
    <dbReference type="NCBI Taxonomy" id="452979"/>
    <lineage>
        <taxon>Bacteria</taxon>
        <taxon>Bacillati</taxon>
        <taxon>Actinomycetota</taxon>
        <taxon>Actinomycetes</taxon>
        <taxon>Kineosporiales</taxon>
        <taxon>Kineosporiaceae</taxon>
        <taxon>Kineococcus</taxon>
    </lineage>
</organism>
<feature type="transmembrane region" description="Helical" evidence="1">
    <location>
        <begin position="21"/>
        <end position="43"/>
    </location>
</feature>
<feature type="transmembrane region" description="Helical" evidence="1">
    <location>
        <begin position="83"/>
        <end position="101"/>
    </location>
</feature>
<feature type="transmembrane region" description="Helical" evidence="1">
    <location>
        <begin position="107"/>
        <end position="123"/>
    </location>
</feature>
<proteinExistence type="predicted"/>
<gene>
    <name evidence="3" type="ORF">ACFFVI_08980</name>
</gene>
<dbReference type="GO" id="GO:0052621">
    <property type="term" value="F:diguanylate cyclase activity"/>
    <property type="evidence" value="ECO:0007669"/>
    <property type="project" value="UniProtKB-EC"/>
</dbReference>
<accession>A0ABV5LSP2</accession>
<dbReference type="InterPro" id="IPR043128">
    <property type="entry name" value="Rev_trsase/Diguanyl_cyclase"/>
</dbReference>
<dbReference type="RefSeq" id="WP_380135134.1">
    <property type="nucleotide sequence ID" value="NZ_JBHLUI010000003.1"/>
</dbReference>
<dbReference type="CDD" id="cd01949">
    <property type="entry name" value="GGDEF"/>
    <property type="match status" value="1"/>
</dbReference>
<keyword evidence="4" id="KW-1185">Reference proteome</keyword>
<keyword evidence="1" id="KW-0472">Membrane</keyword>
<reference evidence="3 4" key="1">
    <citation type="submission" date="2024-09" db="EMBL/GenBank/DDBJ databases">
        <authorList>
            <person name="Sun Q."/>
            <person name="Mori K."/>
        </authorList>
    </citation>
    <scope>NUCLEOTIDE SEQUENCE [LARGE SCALE GENOMIC DNA]</scope>
    <source>
        <strain evidence="3 4">TISTR 1856</strain>
    </source>
</reference>
<dbReference type="InterPro" id="IPR050469">
    <property type="entry name" value="Diguanylate_Cyclase"/>
</dbReference>
<dbReference type="Pfam" id="PF00990">
    <property type="entry name" value="GGDEF"/>
    <property type="match status" value="1"/>
</dbReference>
<evidence type="ECO:0000313" key="3">
    <source>
        <dbReference type="EMBL" id="MFB9377103.1"/>
    </source>
</evidence>
<evidence type="ECO:0000313" key="4">
    <source>
        <dbReference type="Proteomes" id="UP001589748"/>
    </source>
</evidence>
<dbReference type="SUPFAM" id="SSF55073">
    <property type="entry name" value="Nucleotide cyclase"/>
    <property type="match status" value="1"/>
</dbReference>
<keyword evidence="3" id="KW-0548">Nucleotidyltransferase</keyword>
<dbReference type="Gene3D" id="3.30.70.270">
    <property type="match status" value="1"/>
</dbReference>
<sequence>MTPAAIDRAGAWLRLRLDAPAACVYLITCSGIIAVGAILGLQLLGLPVVRPGTEAAPLLGAALLVLGAVIHHRRLRAGQQAGVGWSYLLLVAGLCFALPVAQPGLRSLIALAFVIAPVYAALFDTWKQVVGVACSAVTGSAVVVLTGPGLLLERLLVALCAALVMLPITASLLLLRSRLDEACGRADALSRRDPLTGLLNRRGLDHELPLLLDRASAPGRHLAVVVADVDHFKRINDDLGHEAGDDVLRRLGGLLAGFVGEDEVAARWGGEELVLVAVLRPERLRGLAEAVRTTVRTSIPGRQVTVSVGAASSPVPSGVTRAIPSADRAADLFTDTFRRADRLLLDAKEAGRDVSFSELHVPPGLRR</sequence>
<dbReference type="EC" id="2.7.7.65" evidence="3"/>
<keyword evidence="1" id="KW-0812">Transmembrane</keyword>
<feature type="transmembrane region" description="Helical" evidence="1">
    <location>
        <begin position="130"/>
        <end position="150"/>
    </location>
</feature>
<dbReference type="SMART" id="SM00267">
    <property type="entry name" value="GGDEF"/>
    <property type="match status" value="1"/>
</dbReference>